<reference evidence="1" key="2">
    <citation type="submission" date="2021-01" db="EMBL/GenBank/DDBJ databases">
        <authorList>
            <person name="Schikora-Tamarit M.A."/>
        </authorList>
    </citation>
    <scope>NUCLEOTIDE SEQUENCE</scope>
    <source>
        <strain evidence="1">CBS2887</strain>
    </source>
</reference>
<reference evidence="1" key="1">
    <citation type="journal article" date="2021" name="Open Biol.">
        <title>Shared evolutionary footprints suggest mitochondrial oxidative damage underlies multiple complex I losses in fungi.</title>
        <authorList>
            <person name="Schikora-Tamarit M.A."/>
            <person name="Marcet-Houben M."/>
            <person name="Nosek J."/>
            <person name="Gabaldon T."/>
        </authorList>
    </citation>
    <scope>NUCLEOTIDE SEQUENCE</scope>
    <source>
        <strain evidence="1">CBS2887</strain>
    </source>
</reference>
<name>A0A9P8Q7F8_WICPI</name>
<evidence type="ECO:0000313" key="2">
    <source>
        <dbReference type="Proteomes" id="UP000774326"/>
    </source>
</evidence>
<accession>A0A9P8Q7F8</accession>
<evidence type="ECO:0000313" key="1">
    <source>
        <dbReference type="EMBL" id="KAH3684480.1"/>
    </source>
</evidence>
<sequence>MKSLRFQLAAMVHEMNFYLKTTECQSKANKRELNKLNKIKSKQLPFQTKYFRVMDLLEMPEPNSGALAGAQIGSSSTDFTYNLNKYPISEEHDPPTSTVVYRK</sequence>
<dbReference type="EMBL" id="JAEUBG010002458">
    <property type="protein sequence ID" value="KAH3684480.1"/>
    <property type="molecule type" value="Genomic_DNA"/>
</dbReference>
<dbReference type="Proteomes" id="UP000774326">
    <property type="component" value="Unassembled WGS sequence"/>
</dbReference>
<keyword evidence="2" id="KW-1185">Reference proteome</keyword>
<dbReference type="AlphaFoldDB" id="A0A9P8Q7F8"/>
<organism evidence="1 2">
    <name type="scientific">Wickerhamomyces pijperi</name>
    <name type="common">Yeast</name>
    <name type="synonym">Pichia pijperi</name>
    <dbReference type="NCBI Taxonomy" id="599730"/>
    <lineage>
        <taxon>Eukaryota</taxon>
        <taxon>Fungi</taxon>
        <taxon>Dikarya</taxon>
        <taxon>Ascomycota</taxon>
        <taxon>Saccharomycotina</taxon>
        <taxon>Saccharomycetes</taxon>
        <taxon>Phaffomycetales</taxon>
        <taxon>Wickerhamomycetaceae</taxon>
        <taxon>Wickerhamomyces</taxon>
    </lineage>
</organism>
<gene>
    <name evidence="1" type="ORF">WICPIJ_004545</name>
</gene>
<proteinExistence type="predicted"/>
<comment type="caution">
    <text evidence="1">The sequence shown here is derived from an EMBL/GenBank/DDBJ whole genome shotgun (WGS) entry which is preliminary data.</text>
</comment>
<protein>
    <submittedName>
        <fullName evidence="1">Uncharacterized protein</fullName>
    </submittedName>
</protein>